<dbReference type="GO" id="GO:0016616">
    <property type="term" value="F:oxidoreductase activity, acting on the CH-OH group of donors, NAD or NADP as acceptor"/>
    <property type="evidence" value="ECO:0007669"/>
    <property type="project" value="TreeGrafter"/>
</dbReference>
<accession>A0AAJ0M076</accession>
<dbReference type="AlphaFoldDB" id="A0AAJ0M076"/>
<dbReference type="GO" id="GO:0006633">
    <property type="term" value="P:fatty acid biosynthetic process"/>
    <property type="evidence" value="ECO:0007669"/>
    <property type="project" value="TreeGrafter"/>
</dbReference>
<dbReference type="PRINTS" id="PR00081">
    <property type="entry name" value="GDHRDH"/>
</dbReference>
<protein>
    <submittedName>
        <fullName evidence="4">Uncharacterized protein</fullName>
    </submittedName>
</protein>
<evidence type="ECO:0000256" key="2">
    <source>
        <dbReference type="ARBA" id="ARBA00023002"/>
    </source>
</evidence>
<sequence length="255" mass="27175">MSPLSLVGKKAVITGGSRGIGFAIAQRFAREGASVVLAARTLSKLETAHNEIRKAVPPLEGSEEPETAQTHSIFPLNIQGEEGWKRLVKDHPRIDILVNCAGIAQQSLLVRTSEDQVEQLLDANLRGTILGCKIVGKQMISQRQGGCIINLSSLLAMRGSIGTAVYAATKAGQLGLTTALSQEYGSYGVRVNAIVPGYINSDMTQDLAKKDELTGKIPLRRFGHVDEVADAAAFLAKNEYANNCILHIDGGLSAV</sequence>
<dbReference type="InterPro" id="IPR036291">
    <property type="entry name" value="NAD(P)-bd_dom_sf"/>
</dbReference>
<comment type="caution">
    <text evidence="4">The sequence shown here is derived from an EMBL/GenBank/DDBJ whole genome shotgun (WGS) entry which is preliminary data.</text>
</comment>
<evidence type="ECO:0000313" key="5">
    <source>
        <dbReference type="Proteomes" id="UP001273166"/>
    </source>
</evidence>
<reference evidence="4" key="2">
    <citation type="submission" date="2023-06" db="EMBL/GenBank/DDBJ databases">
        <authorList>
            <consortium name="Lawrence Berkeley National Laboratory"/>
            <person name="Mondo S.J."/>
            <person name="Hensen N."/>
            <person name="Bonometti L."/>
            <person name="Westerberg I."/>
            <person name="Brannstrom I.O."/>
            <person name="Guillou S."/>
            <person name="Cros-Aarteil S."/>
            <person name="Calhoun S."/>
            <person name="Haridas S."/>
            <person name="Kuo A."/>
            <person name="Pangilinan J."/>
            <person name="Riley R."/>
            <person name="Labutti K."/>
            <person name="Andreopoulos B."/>
            <person name="Lipzen A."/>
            <person name="Chen C."/>
            <person name="Yanf M."/>
            <person name="Daum C."/>
            <person name="Ng V."/>
            <person name="Clum A."/>
            <person name="Steindorff A."/>
            <person name="Ohm R."/>
            <person name="Martin F."/>
            <person name="Silar P."/>
            <person name="Natvig D."/>
            <person name="Lalanne C."/>
            <person name="Gautier V."/>
            <person name="Ament-Velasquez S.L."/>
            <person name="Kruys A."/>
            <person name="Hutchinson M.I."/>
            <person name="Powell A.J."/>
            <person name="Barry K."/>
            <person name="Miller A.N."/>
            <person name="Grigoriev I.V."/>
            <person name="Debuchy R."/>
            <person name="Gladieux P."/>
            <person name="Thoren M.H."/>
            <person name="Johannesson H."/>
        </authorList>
    </citation>
    <scope>NUCLEOTIDE SEQUENCE</scope>
    <source>
        <strain evidence="4">CBS 333.67</strain>
    </source>
</reference>
<dbReference type="FunFam" id="3.40.50.720:FF:000173">
    <property type="entry name" value="3-oxoacyl-[acyl-carrier protein] reductase"/>
    <property type="match status" value="1"/>
</dbReference>
<keyword evidence="2" id="KW-0560">Oxidoreductase</keyword>
<dbReference type="RefSeq" id="XP_062719939.1">
    <property type="nucleotide sequence ID" value="XM_062862953.1"/>
</dbReference>
<dbReference type="Proteomes" id="UP001273166">
    <property type="component" value="Unassembled WGS sequence"/>
</dbReference>
<name>A0AAJ0M076_9PEZI</name>
<dbReference type="SUPFAM" id="SSF51735">
    <property type="entry name" value="NAD(P)-binding Rossmann-fold domains"/>
    <property type="match status" value="1"/>
</dbReference>
<dbReference type="EMBL" id="JAUDZG010000005">
    <property type="protein sequence ID" value="KAK3304159.1"/>
    <property type="molecule type" value="Genomic_DNA"/>
</dbReference>
<dbReference type="PANTHER" id="PTHR42760:SF133">
    <property type="entry name" value="3-OXOACYL-[ACYL-CARRIER-PROTEIN] REDUCTASE"/>
    <property type="match status" value="1"/>
</dbReference>
<dbReference type="PRINTS" id="PR00080">
    <property type="entry name" value="SDRFAMILY"/>
</dbReference>
<keyword evidence="5" id="KW-1185">Reference proteome</keyword>
<dbReference type="Pfam" id="PF00106">
    <property type="entry name" value="adh_short"/>
    <property type="match status" value="1"/>
</dbReference>
<dbReference type="PANTHER" id="PTHR42760">
    <property type="entry name" value="SHORT-CHAIN DEHYDROGENASES/REDUCTASES FAMILY MEMBER"/>
    <property type="match status" value="1"/>
</dbReference>
<evidence type="ECO:0000256" key="3">
    <source>
        <dbReference type="RuleBase" id="RU000363"/>
    </source>
</evidence>
<dbReference type="Gene3D" id="3.40.50.720">
    <property type="entry name" value="NAD(P)-binding Rossmann-like Domain"/>
    <property type="match status" value="1"/>
</dbReference>
<dbReference type="InterPro" id="IPR002347">
    <property type="entry name" value="SDR_fam"/>
</dbReference>
<evidence type="ECO:0000313" key="4">
    <source>
        <dbReference type="EMBL" id="KAK3304159.1"/>
    </source>
</evidence>
<gene>
    <name evidence="4" type="ORF">B0T15DRAFT_231557</name>
</gene>
<dbReference type="GO" id="GO:0048038">
    <property type="term" value="F:quinone binding"/>
    <property type="evidence" value="ECO:0007669"/>
    <property type="project" value="TreeGrafter"/>
</dbReference>
<evidence type="ECO:0000256" key="1">
    <source>
        <dbReference type="ARBA" id="ARBA00006484"/>
    </source>
</evidence>
<reference evidence="4" key="1">
    <citation type="journal article" date="2023" name="Mol. Phylogenet. Evol.">
        <title>Genome-scale phylogeny and comparative genomics of the fungal order Sordariales.</title>
        <authorList>
            <person name="Hensen N."/>
            <person name="Bonometti L."/>
            <person name="Westerberg I."/>
            <person name="Brannstrom I.O."/>
            <person name="Guillou S."/>
            <person name="Cros-Aarteil S."/>
            <person name="Calhoun S."/>
            <person name="Haridas S."/>
            <person name="Kuo A."/>
            <person name="Mondo S."/>
            <person name="Pangilinan J."/>
            <person name="Riley R."/>
            <person name="LaButti K."/>
            <person name="Andreopoulos B."/>
            <person name="Lipzen A."/>
            <person name="Chen C."/>
            <person name="Yan M."/>
            <person name="Daum C."/>
            <person name="Ng V."/>
            <person name="Clum A."/>
            <person name="Steindorff A."/>
            <person name="Ohm R.A."/>
            <person name="Martin F."/>
            <person name="Silar P."/>
            <person name="Natvig D.O."/>
            <person name="Lalanne C."/>
            <person name="Gautier V."/>
            <person name="Ament-Velasquez S.L."/>
            <person name="Kruys A."/>
            <person name="Hutchinson M.I."/>
            <person name="Powell A.J."/>
            <person name="Barry K."/>
            <person name="Miller A.N."/>
            <person name="Grigoriev I.V."/>
            <person name="Debuchy R."/>
            <person name="Gladieux P."/>
            <person name="Hiltunen Thoren M."/>
            <person name="Johannesson H."/>
        </authorList>
    </citation>
    <scope>NUCLEOTIDE SEQUENCE</scope>
    <source>
        <strain evidence="4">CBS 333.67</strain>
    </source>
</reference>
<dbReference type="GeneID" id="87881782"/>
<proteinExistence type="inferred from homology"/>
<organism evidence="4 5">
    <name type="scientific">Chaetomium strumarium</name>
    <dbReference type="NCBI Taxonomy" id="1170767"/>
    <lineage>
        <taxon>Eukaryota</taxon>
        <taxon>Fungi</taxon>
        <taxon>Dikarya</taxon>
        <taxon>Ascomycota</taxon>
        <taxon>Pezizomycotina</taxon>
        <taxon>Sordariomycetes</taxon>
        <taxon>Sordariomycetidae</taxon>
        <taxon>Sordariales</taxon>
        <taxon>Chaetomiaceae</taxon>
        <taxon>Chaetomium</taxon>
    </lineage>
</organism>
<comment type="similarity">
    <text evidence="1 3">Belongs to the short-chain dehydrogenases/reductases (SDR) family.</text>
</comment>